<reference evidence="1 2" key="1">
    <citation type="submission" date="2021-06" db="EMBL/GenBank/DDBJ databases">
        <title>Rheinheimera indica sp. nov., isolated from deep-sea sediment.</title>
        <authorList>
            <person name="Wang Z."/>
            <person name="Zhang X.-Y."/>
        </authorList>
    </citation>
    <scope>NUCLEOTIDE SEQUENCE [LARGE SCALE GENOMIC DNA]</scope>
    <source>
        <strain evidence="1 2">SM2107</strain>
    </source>
</reference>
<keyword evidence="2" id="KW-1185">Reference proteome</keyword>
<sequence>MLTPINFIITEISAGFMEQADKSQTPYASVTGVQAYPNNDQRTNGFSYGSPTLKIKLIDEATGNPNHKLADELRKSNVFLQELVLNCRTKLTKAGMQFECLSVEFPQQAKKAG</sequence>
<evidence type="ECO:0000313" key="1">
    <source>
        <dbReference type="EMBL" id="MBV2129874.1"/>
    </source>
</evidence>
<proteinExistence type="predicted"/>
<accession>A0ABS6MNB0</accession>
<dbReference type="RefSeq" id="WP_217669579.1">
    <property type="nucleotide sequence ID" value="NZ_JAHRID010000005.1"/>
</dbReference>
<dbReference type="Proteomes" id="UP000704611">
    <property type="component" value="Unassembled WGS sequence"/>
</dbReference>
<evidence type="ECO:0000313" key="2">
    <source>
        <dbReference type="Proteomes" id="UP000704611"/>
    </source>
</evidence>
<gene>
    <name evidence="1" type="ORF">KQY15_12335</name>
</gene>
<organism evidence="1 2">
    <name type="scientific">Arsukibacterium indicum</name>
    <dbReference type="NCBI Taxonomy" id="2848612"/>
    <lineage>
        <taxon>Bacteria</taxon>
        <taxon>Pseudomonadati</taxon>
        <taxon>Pseudomonadota</taxon>
        <taxon>Gammaproteobacteria</taxon>
        <taxon>Chromatiales</taxon>
        <taxon>Chromatiaceae</taxon>
        <taxon>Arsukibacterium</taxon>
    </lineage>
</organism>
<name>A0ABS6MNB0_9GAMM</name>
<comment type="caution">
    <text evidence="1">The sequence shown here is derived from an EMBL/GenBank/DDBJ whole genome shotgun (WGS) entry which is preliminary data.</text>
</comment>
<dbReference type="EMBL" id="JAHRID010000005">
    <property type="protein sequence ID" value="MBV2129874.1"/>
    <property type="molecule type" value="Genomic_DNA"/>
</dbReference>
<protein>
    <submittedName>
        <fullName evidence="1">Uncharacterized protein</fullName>
    </submittedName>
</protein>